<dbReference type="InterPro" id="IPR000868">
    <property type="entry name" value="Isochorismatase-like_dom"/>
</dbReference>
<sequence>MWNFLSDTVHRGLEFNILLSQRAIGIMSSIPLTKPVLLLIDNQVGLDRSAPRSTPTYEENIPRLLSAFRARGYPVFHVAHHSIDPNSKLNPKTNPGGEDFYPFARPIEGEPVFVKHVNSAFIGTNLEEKLREVGVKELVVAGLTTDHCVSTSVRMAANLAITGEEGVVYLVEDATGTWGKGGWDAETVHKVHVASLDDEFASIVTTKDVVQAVENSV</sequence>
<evidence type="ECO:0000256" key="2">
    <source>
        <dbReference type="ARBA" id="ARBA00022801"/>
    </source>
</evidence>
<dbReference type="PANTHER" id="PTHR43540:SF1">
    <property type="entry name" value="ISOCHORISMATASE HYDROLASE"/>
    <property type="match status" value="1"/>
</dbReference>
<dbReference type="SUPFAM" id="SSF52499">
    <property type="entry name" value="Isochorismatase-like hydrolases"/>
    <property type="match status" value="1"/>
</dbReference>
<dbReference type="GO" id="GO:0016787">
    <property type="term" value="F:hydrolase activity"/>
    <property type="evidence" value="ECO:0007669"/>
    <property type="project" value="UniProtKB-KW"/>
</dbReference>
<keyword evidence="2" id="KW-0378">Hydrolase</keyword>
<dbReference type="Pfam" id="PF00857">
    <property type="entry name" value="Isochorismatase"/>
    <property type="match status" value="1"/>
</dbReference>
<dbReference type="EMBL" id="JASBNA010000005">
    <property type="protein sequence ID" value="KAK7691380.1"/>
    <property type="molecule type" value="Genomic_DNA"/>
</dbReference>
<dbReference type="CDD" id="cd01014">
    <property type="entry name" value="nicotinamidase_related"/>
    <property type="match status" value="1"/>
</dbReference>
<dbReference type="InterPro" id="IPR036380">
    <property type="entry name" value="Isochorismatase-like_sf"/>
</dbReference>
<dbReference type="InterPro" id="IPR050272">
    <property type="entry name" value="Isochorismatase-like_hydrls"/>
</dbReference>
<evidence type="ECO:0000313" key="4">
    <source>
        <dbReference type="EMBL" id="KAK7691380.1"/>
    </source>
</evidence>
<feature type="domain" description="Isochorismatase-like" evidence="3">
    <location>
        <begin position="36"/>
        <end position="206"/>
    </location>
</feature>
<organism evidence="4 5">
    <name type="scientific">Cerrena zonata</name>
    <dbReference type="NCBI Taxonomy" id="2478898"/>
    <lineage>
        <taxon>Eukaryota</taxon>
        <taxon>Fungi</taxon>
        <taxon>Dikarya</taxon>
        <taxon>Basidiomycota</taxon>
        <taxon>Agaricomycotina</taxon>
        <taxon>Agaricomycetes</taxon>
        <taxon>Polyporales</taxon>
        <taxon>Cerrenaceae</taxon>
        <taxon>Cerrena</taxon>
    </lineage>
</organism>
<gene>
    <name evidence="4" type="ORF">QCA50_004779</name>
</gene>
<comment type="similarity">
    <text evidence="1">Belongs to the isochorismatase family.</text>
</comment>
<dbReference type="Gene3D" id="3.40.50.850">
    <property type="entry name" value="Isochorismatase-like"/>
    <property type="match status" value="1"/>
</dbReference>
<comment type="caution">
    <text evidence="4">The sequence shown here is derived from an EMBL/GenBank/DDBJ whole genome shotgun (WGS) entry which is preliminary data.</text>
</comment>
<name>A0AAW0GDI9_9APHY</name>
<keyword evidence="5" id="KW-1185">Reference proteome</keyword>
<evidence type="ECO:0000256" key="1">
    <source>
        <dbReference type="ARBA" id="ARBA00006336"/>
    </source>
</evidence>
<protein>
    <recommendedName>
        <fullName evidence="3">Isochorismatase-like domain-containing protein</fullName>
    </recommendedName>
</protein>
<evidence type="ECO:0000313" key="5">
    <source>
        <dbReference type="Proteomes" id="UP001385951"/>
    </source>
</evidence>
<accession>A0AAW0GDI9</accession>
<evidence type="ECO:0000259" key="3">
    <source>
        <dbReference type="Pfam" id="PF00857"/>
    </source>
</evidence>
<reference evidence="4 5" key="1">
    <citation type="submission" date="2022-09" db="EMBL/GenBank/DDBJ databases">
        <authorList>
            <person name="Palmer J.M."/>
        </authorList>
    </citation>
    <scope>NUCLEOTIDE SEQUENCE [LARGE SCALE GENOMIC DNA]</scope>
    <source>
        <strain evidence="4 5">DSM 7382</strain>
    </source>
</reference>
<dbReference type="Proteomes" id="UP001385951">
    <property type="component" value="Unassembled WGS sequence"/>
</dbReference>
<dbReference type="AlphaFoldDB" id="A0AAW0GDI9"/>
<dbReference type="PANTHER" id="PTHR43540">
    <property type="entry name" value="PEROXYUREIDOACRYLATE/UREIDOACRYLATE AMIDOHYDROLASE-RELATED"/>
    <property type="match status" value="1"/>
</dbReference>
<proteinExistence type="inferred from homology"/>